<reference evidence="3 4" key="1">
    <citation type="journal article" date="2018" name="J. Biol. Chem.">
        <title>Discovery of the actinoplanic acid pathway in Streptomyces rapamycinicus reveals a genetically conserved synergism with rapamycin.</title>
        <authorList>
            <person name="Mrak P."/>
            <person name="Krastel P."/>
            <person name="Pivk Lukancic P."/>
            <person name="Tao J."/>
            <person name="Pistorius D."/>
            <person name="Moore C.M."/>
        </authorList>
    </citation>
    <scope>NUCLEOTIDE SEQUENCE [LARGE SCALE GENOMIC DNA]</scope>
    <source>
        <strain evidence="3 4">NRRL 5491</strain>
    </source>
</reference>
<feature type="domain" description="Beta-lactamase-related" evidence="2">
    <location>
        <begin position="66"/>
        <end position="418"/>
    </location>
</feature>
<dbReference type="RefSeq" id="WP_020872839.1">
    <property type="nucleotide sequence ID" value="NC_022785.1"/>
</dbReference>
<dbReference type="PANTHER" id="PTHR46825">
    <property type="entry name" value="D-ALANYL-D-ALANINE-CARBOXYPEPTIDASE/ENDOPEPTIDASE AMPH"/>
    <property type="match status" value="1"/>
</dbReference>
<evidence type="ECO:0000313" key="3">
    <source>
        <dbReference type="EMBL" id="RLV77450.1"/>
    </source>
</evidence>
<dbReference type="AlphaFoldDB" id="A0A0A0NIG9"/>
<evidence type="ECO:0000256" key="1">
    <source>
        <dbReference type="SAM" id="SignalP"/>
    </source>
</evidence>
<gene>
    <name evidence="3" type="ORF">D3C57_103735</name>
</gene>
<dbReference type="Gene3D" id="3.40.710.10">
    <property type="entry name" value="DD-peptidase/beta-lactamase superfamily"/>
    <property type="match status" value="1"/>
</dbReference>
<dbReference type="InterPro" id="IPR001466">
    <property type="entry name" value="Beta-lactam-related"/>
</dbReference>
<dbReference type="EMBL" id="QYCY01000001">
    <property type="protein sequence ID" value="RLV77450.1"/>
    <property type="molecule type" value="Genomic_DNA"/>
</dbReference>
<dbReference type="InterPro" id="IPR006311">
    <property type="entry name" value="TAT_signal"/>
</dbReference>
<protein>
    <recommendedName>
        <fullName evidence="2">Beta-lactamase-related domain-containing protein</fullName>
    </recommendedName>
</protein>
<dbReference type="SUPFAM" id="SSF56601">
    <property type="entry name" value="beta-lactamase/transpeptidase-like"/>
    <property type="match status" value="1"/>
</dbReference>
<dbReference type="InterPro" id="IPR050491">
    <property type="entry name" value="AmpC-like"/>
</dbReference>
<proteinExistence type="predicted"/>
<evidence type="ECO:0000259" key="2">
    <source>
        <dbReference type="Pfam" id="PF00144"/>
    </source>
</evidence>
<keyword evidence="1" id="KW-0732">Signal</keyword>
<dbReference type="eggNOG" id="COG1680">
    <property type="taxonomic scope" value="Bacteria"/>
</dbReference>
<feature type="signal peptide" evidence="1">
    <location>
        <begin position="1"/>
        <end position="29"/>
    </location>
</feature>
<dbReference type="Proteomes" id="UP000281594">
    <property type="component" value="Unassembled WGS sequence"/>
</dbReference>
<dbReference type="KEGG" id="src:M271_39880"/>
<dbReference type="HOGENOM" id="CLU_020027_2_3_11"/>
<dbReference type="PANTHER" id="PTHR46825:SF7">
    <property type="entry name" value="D-ALANYL-D-ALANINE CARBOXYPEPTIDASE"/>
    <property type="match status" value="1"/>
</dbReference>
<dbReference type="PROSITE" id="PS51318">
    <property type="entry name" value="TAT"/>
    <property type="match status" value="1"/>
</dbReference>
<comment type="caution">
    <text evidence="3">The sequence shown here is derived from an EMBL/GenBank/DDBJ whole genome shotgun (WGS) entry which is preliminary data.</text>
</comment>
<evidence type="ECO:0000313" key="4">
    <source>
        <dbReference type="Proteomes" id="UP000281594"/>
    </source>
</evidence>
<organism evidence="3 4">
    <name type="scientific">Streptomyces rapamycinicus (strain ATCC 29253 / DSM 41530 / NRRL 5491 / AYB-994)</name>
    <name type="common">Streptomyces hygroscopicus (strain ATCC 29253)</name>
    <dbReference type="NCBI Taxonomy" id="1343740"/>
    <lineage>
        <taxon>Bacteria</taxon>
        <taxon>Bacillati</taxon>
        <taxon>Actinomycetota</taxon>
        <taxon>Actinomycetes</taxon>
        <taxon>Kitasatosporales</taxon>
        <taxon>Streptomycetaceae</taxon>
        <taxon>Streptomyces</taxon>
        <taxon>Streptomyces violaceusniger group</taxon>
    </lineage>
</organism>
<dbReference type="Pfam" id="PF00144">
    <property type="entry name" value="Beta-lactamase"/>
    <property type="match status" value="1"/>
</dbReference>
<sequence length="445" mass="47147">MTERAPMSRRRLRAALTLTLATCLTTAGAAAAASAAPVRTEAARADAWSADTGRAGAVAARPDQLATLVRQTVDAGVPGVAVRIDDGRGPAVEFAGQAPWTVADHKLAVDDEFRMGSNTKTLVATLILQLVAEHQVNLTDSVESWLPGLVPGGRAITLRMLLNHTSGLYDYTDDPAGLASVTGQDQRQWTPEELLALATRHQALFTPGEKWSYSNTNYIALGMVLEKATGRSVADLIDERIVRPLRLTHTYLATTAAWRPGDDRTHAHGYEPDAAHLGPLLPPGMPPGTSFAGPSHDDHVDTTGINPSWAWAAGAVVSSAADWARFDTALMSGELLPPAQLRQMRTTVPEDPTAPEATRYGLGLEEVRTPCGTVWGHTGGIPGYASQNYTDSTGHRTVAILTTTVFGLSEPKVAAMYRPLVDAAVCRMLGKTVPGTATKSTALPG</sequence>
<accession>A0A0A0NIG9</accession>
<name>A0A0A0NIG9_STRRN</name>
<feature type="chain" id="PRO_5030003517" description="Beta-lactamase-related domain-containing protein" evidence="1">
    <location>
        <begin position="30"/>
        <end position="445"/>
    </location>
</feature>
<dbReference type="STRING" id="1343740.M271_39880"/>
<dbReference type="InterPro" id="IPR012338">
    <property type="entry name" value="Beta-lactam/transpept-like"/>
</dbReference>